<dbReference type="Proteomes" id="UP000681722">
    <property type="component" value="Unassembled WGS sequence"/>
</dbReference>
<feature type="transmembrane region" description="Helical" evidence="1">
    <location>
        <begin position="72"/>
        <end position="91"/>
    </location>
</feature>
<evidence type="ECO:0000313" key="3">
    <source>
        <dbReference type="EMBL" id="CAF1370876.1"/>
    </source>
</evidence>
<evidence type="ECO:0000313" key="5">
    <source>
        <dbReference type="EMBL" id="CAF4257122.1"/>
    </source>
</evidence>
<reference evidence="3" key="1">
    <citation type="submission" date="2021-02" db="EMBL/GenBank/DDBJ databases">
        <authorList>
            <person name="Nowell W R."/>
        </authorList>
    </citation>
    <scope>NUCLEOTIDE SEQUENCE</scope>
</reference>
<dbReference type="Proteomes" id="UP000682733">
    <property type="component" value="Unassembled WGS sequence"/>
</dbReference>
<organism evidence="3 6">
    <name type="scientific">Didymodactylos carnosus</name>
    <dbReference type="NCBI Taxonomy" id="1234261"/>
    <lineage>
        <taxon>Eukaryota</taxon>
        <taxon>Metazoa</taxon>
        <taxon>Spiralia</taxon>
        <taxon>Gnathifera</taxon>
        <taxon>Rotifera</taxon>
        <taxon>Eurotatoria</taxon>
        <taxon>Bdelloidea</taxon>
        <taxon>Philodinida</taxon>
        <taxon>Philodinidae</taxon>
        <taxon>Didymodactylos</taxon>
    </lineage>
</organism>
<dbReference type="Proteomes" id="UP000677228">
    <property type="component" value="Unassembled WGS sequence"/>
</dbReference>
<gene>
    <name evidence="3" type="ORF">GPM918_LOCUS31850</name>
    <name evidence="2" type="ORF">OVA965_LOCUS18933</name>
    <name evidence="5" type="ORF">SRO942_LOCUS32503</name>
    <name evidence="4" type="ORF">TMI583_LOCUS18945</name>
</gene>
<evidence type="ECO:0000313" key="2">
    <source>
        <dbReference type="EMBL" id="CAF1093498.1"/>
    </source>
</evidence>
<dbReference type="OrthoDB" id="10042085at2759"/>
<keyword evidence="6" id="KW-1185">Reference proteome</keyword>
<dbReference type="EMBL" id="CAJNOQ010015903">
    <property type="protein sequence ID" value="CAF1370876.1"/>
    <property type="molecule type" value="Genomic_DNA"/>
</dbReference>
<feature type="transmembrane region" description="Helical" evidence="1">
    <location>
        <begin position="204"/>
        <end position="223"/>
    </location>
</feature>
<evidence type="ECO:0000313" key="6">
    <source>
        <dbReference type="Proteomes" id="UP000663829"/>
    </source>
</evidence>
<proteinExistence type="predicted"/>
<protein>
    <submittedName>
        <fullName evidence="3">Uncharacterized protein</fullName>
    </submittedName>
</protein>
<dbReference type="EMBL" id="CAJOBC010075450">
    <property type="protein sequence ID" value="CAF4257122.1"/>
    <property type="molecule type" value="Genomic_DNA"/>
</dbReference>
<comment type="caution">
    <text evidence="3">The sequence shown here is derived from an EMBL/GenBank/DDBJ whole genome shotgun (WGS) entry which is preliminary data.</text>
</comment>
<feature type="transmembrane region" description="Helical" evidence="1">
    <location>
        <begin position="97"/>
        <end position="118"/>
    </location>
</feature>
<dbReference type="EMBL" id="CAJNOK010009585">
    <property type="protein sequence ID" value="CAF1093498.1"/>
    <property type="molecule type" value="Genomic_DNA"/>
</dbReference>
<name>A0A815J1P4_9BILA</name>
<dbReference type="Proteomes" id="UP000663829">
    <property type="component" value="Unassembled WGS sequence"/>
</dbReference>
<evidence type="ECO:0000313" key="4">
    <source>
        <dbReference type="EMBL" id="CAF3854991.1"/>
    </source>
</evidence>
<sequence>MSYIQTQDLEAGVVATARNTRIEVGIGEPRRTGITAWVRKTYLAKYNFCAKNRNHFLCDEGKKKMMRGGHLLLYRPVILVLAIASIVSCILSRNTKGYVAVTIIISLIYLLLSIYNLYIGGKNGSLLDSIHMLRVRSRDLPGSINEFFKIPIHGRIQDQRLVGIVNEHNTIIAQLQAESTHSSEIDIMVYEKAYELYLNYKMECIFHLILFLILLITGIALASD</sequence>
<evidence type="ECO:0000256" key="1">
    <source>
        <dbReference type="SAM" id="Phobius"/>
    </source>
</evidence>
<keyword evidence="1" id="KW-0812">Transmembrane</keyword>
<keyword evidence="1" id="KW-0472">Membrane</keyword>
<accession>A0A815J1P4</accession>
<dbReference type="AlphaFoldDB" id="A0A815J1P4"/>
<keyword evidence="1" id="KW-1133">Transmembrane helix</keyword>
<dbReference type="EMBL" id="CAJOBA010009602">
    <property type="protein sequence ID" value="CAF3854991.1"/>
    <property type="molecule type" value="Genomic_DNA"/>
</dbReference>